<dbReference type="STRING" id="133383.A0A1R0GW53"/>
<evidence type="ECO:0000256" key="1">
    <source>
        <dbReference type="ARBA" id="ARBA00004127"/>
    </source>
</evidence>
<evidence type="ECO:0000313" key="7">
    <source>
        <dbReference type="EMBL" id="OLY81136.1"/>
    </source>
</evidence>
<dbReference type="GO" id="GO:0005384">
    <property type="term" value="F:manganese ion transmembrane transporter activity"/>
    <property type="evidence" value="ECO:0007669"/>
    <property type="project" value="InterPro"/>
</dbReference>
<dbReference type="OrthoDB" id="73465at2759"/>
<evidence type="ECO:0000256" key="2">
    <source>
        <dbReference type="ARBA" id="ARBA00007049"/>
    </source>
</evidence>
<dbReference type="GO" id="GO:0012505">
    <property type="term" value="C:endomembrane system"/>
    <property type="evidence" value="ECO:0007669"/>
    <property type="project" value="UniProtKB-SubCell"/>
</dbReference>
<feature type="transmembrane region" description="Helical" evidence="6">
    <location>
        <begin position="246"/>
        <end position="268"/>
    </location>
</feature>
<keyword evidence="4 6" id="KW-1133">Transmembrane helix</keyword>
<comment type="caution">
    <text evidence="7">The sequence shown here is derived from an EMBL/GenBank/DDBJ whole genome shotgun (WGS) entry which is preliminary data.</text>
</comment>
<evidence type="ECO:0000313" key="8">
    <source>
        <dbReference type="Proteomes" id="UP000187455"/>
    </source>
</evidence>
<comment type="similarity">
    <text evidence="2">Belongs to the CCC1 family.</text>
</comment>
<dbReference type="PANTHER" id="PTHR31851">
    <property type="entry name" value="FE(2+)/MN(2+) TRANSPORTER PCL1"/>
    <property type="match status" value="1"/>
</dbReference>
<feature type="transmembrane region" description="Helical" evidence="6">
    <location>
        <begin position="61"/>
        <end position="80"/>
    </location>
</feature>
<feature type="transmembrane region" description="Helical" evidence="6">
    <location>
        <begin position="219"/>
        <end position="240"/>
    </location>
</feature>
<proteinExistence type="inferred from homology"/>
<feature type="transmembrane region" description="Helical" evidence="6">
    <location>
        <begin position="191"/>
        <end position="212"/>
    </location>
</feature>
<dbReference type="GO" id="GO:0030026">
    <property type="term" value="P:intracellular manganese ion homeostasis"/>
    <property type="evidence" value="ECO:0007669"/>
    <property type="project" value="InterPro"/>
</dbReference>
<keyword evidence="5 6" id="KW-0472">Membrane</keyword>
<dbReference type="CDD" id="cd02435">
    <property type="entry name" value="CCC1"/>
    <property type="match status" value="1"/>
</dbReference>
<reference evidence="7 8" key="1">
    <citation type="journal article" date="2016" name="Mol. Biol. Evol.">
        <title>Genome-Wide Survey of Gut Fungi (Harpellales) Reveals the First Horizontally Transferred Ubiquitin Gene from a Mosquito Host.</title>
        <authorList>
            <person name="Wang Y."/>
            <person name="White M.M."/>
            <person name="Kvist S."/>
            <person name="Moncalvo J.M."/>
        </authorList>
    </citation>
    <scope>NUCLEOTIDE SEQUENCE [LARGE SCALE GENOMIC DNA]</scope>
    <source>
        <strain evidence="7 8">ALG-7-W6</strain>
    </source>
</reference>
<dbReference type="Pfam" id="PF01988">
    <property type="entry name" value="VIT1"/>
    <property type="match status" value="1"/>
</dbReference>
<protein>
    <submittedName>
        <fullName evidence="7">Vacuolar iron transporter 1</fullName>
    </submittedName>
</protein>
<dbReference type="InterPro" id="IPR008217">
    <property type="entry name" value="Ccc1_fam"/>
</dbReference>
<sequence>MSTPTLKNESAPLIPACDASSASSCQSVIQVSDSTFPNPQGLTHGSHHEHHKLNTEILRDAIIGLADGLTVPFALAAGLSNLADNKLVVLAGFAELIAGSISMALGGYLASKSEIEHFDAERKREEMEIVMFPEAEEQEIIDIFQPYGLTIDEIEPILKSLKANPKMYVDFMMKFELNLEKPDPYRSVTSAATIGSAYFLGGIIPLLPYVYCETTQSGLLYSSILTLFTLFLFGIARAYFIGLTGIYKSAFQTMMIGTIAAAASYLMVSLTG</sequence>
<name>A0A1R0GW53_9FUNG</name>
<accession>A0A1R0GW53</accession>
<keyword evidence="3 6" id="KW-0812">Transmembrane</keyword>
<evidence type="ECO:0000256" key="3">
    <source>
        <dbReference type="ARBA" id="ARBA00022692"/>
    </source>
</evidence>
<keyword evidence="8" id="KW-1185">Reference proteome</keyword>
<evidence type="ECO:0000256" key="5">
    <source>
        <dbReference type="ARBA" id="ARBA00023136"/>
    </source>
</evidence>
<gene>
    <name evidence="7" type="ORF">AYI68_g4760</name>
</gene>
<dbReference type="Proteomes" id="UP000187455">
    <property type="component" value="Unassembled WGS sequence"/>
</dbReference>
<dbReference type="EMBL" id="LSSL01002735">
    <property type="protein sequence ID" value="OLY81136.1"/>
    <property type="molecule type" value="Genomic_DNA"/>
</dbReference>
<evidence type="ECO:0000256" key="4">
    <source>
        <dbReference type="ARBA" id="ARBA00022989"/>
    </source>
</evidence>
<evidence type="ECO:0000256" key="6">
    <source>
        <dbReference type="SAM" id="Phobius"/>
    </source>
</evidence>
<comment type="subcellular location">
    <subcellularLocation>
        <location evidence="1">Endomembrane system</location>
        <topology evidence="1">Multi-pass membrane protein</topology>
    </subcellularLocation>
</comment>
<organism evidence="7 8">
    <name type="scientific">Smittium mucronatum</name>
    <dbReference type="NCBI Taxonomy" id="133383"/>
    <lineage>
        <taxon>Eukaryota</taxon>
        <taxon>Fungi</taxon>
        <taxon>Fungi incertae sedis</taxon>
        <taxon>Zoopagomycota</taxon>
        <taxon>Kickxellomycotina</taxon>
        <taxon>Harpellomycetes</taxon>
        <taxon>Harpellales</taxon>
        <taxon>Legeriomycetaceae</taxon>
        <taxon>Smittium</taxon>
    </lineage>
</organism>
<dbReference type="AlphaFoldDB" id="A0A1R0GW53"/>
<feature type="transmembrane region" description="Helical" evidence="6">
    <location>
        <begin position="87"/>
        <end position="110"/>
    </location>
</feature>